<evidence type="ECO:0000313" key="1">
    <source>
        <dbReference type="EMBL" id="KAJ0960900.1"/>
    </source>
</evidence>
<comment type="caution">
    <text evidence="1">The sequence shown here is derived from an EMBL/GenBank/DDBJ whole genome shotgun (WGS) entry which is preliminary data.</text>
</comment>
<organism evidence="1 2">
    <name type="scientific">Dioscorea zingiberensis</name>
    <dbReference type="NCBI Taxonomy" id="325984"/>
    <lineage>
        <taxon>Eukaryota</taxon>
        <taxon>Viridiplantae</taxon>
        <taxon>Streptophyta</taxon>
        <taxon>Embryophyta</taxon>
        <taxon>Tracheophyta</taxon>
        <taxon>Spermatophyta</taxon>
        <taxon>Magnoliopsida</taxon>
        <taxon>Liliopsida</taxon>
        <taxon>Dioscoreales</taxon>
        <taxon>Dioscoreaceae</taxon>
        <taxon>Dioscorea</taxon>
    </lineage>
</organism>
<sequence>MLGRNSAARRLCSVAVIVGLGRLQRRLRAGGPSSPVAGGAGSAAELGGEQLQVLEVAGDGAERRCCCVETQKASAGLWRRCREAMLPCGDAEGFSRAWREGFSCGLSSFPPLLSSYLGFPLFIDPNRAGCLRDHRDIRSKKIVYFL</sequence>
<protein>
    <submittedName>
        <fullName evidence="1">Uncharacterized protein</fullName>
    </submittedName>
</protein>
<gene>
    <name evidence="1" type="ORF">J5N97_001198</name>
</gene>
<dbReference type="Proteomes" id="UP001085076">
    <property type="component" value="Unassembled WGS sequence"/>
</dbReference>
<dbReference type="AlphaFoldDB" id="A0A9D5H2E6"/>
<name>A0A9D5H2E6_9LILI</name>
<proteinExistence type="predicted"/>
<accession>A0A9D5H2E6</accession>
<evidence type="ECO:0000313" key="2">
    <source>
        <dbReference type="Proteomes" id="UP001085076"/>
    </source>
</evidence>
<dbReference type="EMBL" id="JAGGNH010000053">
    <property type="protein sequence ID" value="KAJ0960900.1"/>
    <property type="molecule type" value="Genomic_DNA"/>
</dbReference>
<keyword evidence="2" id="KW-1185">Reference proteome</keyword>
<reference evidence="1 2" key="1">
    <citation type="journal article" date="2022" name="Hortic Res">
        <title>The genome of Dioscorea zingiberensis sheds light on the biosynthesis, origin and evolution of the medicinally important diosgenin saponins.</title>
        <authorList>
            <person name="Li Y."/>
            <person name="Tan C."/>
            <person name="Li Z."/>
            <person name="Guo J."/>
            <person name="Li S."/>
            <person name="Chen X."/>
            <person name="Wang C."/>
            <person name="Dai X."/>
            <person name="Yang H."/>
            <person name="Song W."/>
            <person name="Hou L."/>
            <person name="Xu J."/>
            <person name="Tong Z."/>
            <person name="Xu A."/>
            <person name="Yuan X."/>
            <person name="Wang W."/>
            <person name="Yang Q."/>
            <person name="Chen L."/>
            <person name="Sun Z."/>
            <person name="Wang K."/>
            <person name="Pan B."/>
            <person name="Chen J."/>
            <person name="Bao Y."/>
            <person name="Liu F."/>
            <person name="Qi X."/>
            <person name="Gang D.R."/>
            <person name="Wen J."/>
            <person name="Li J."/>
        </authorList>
    </citation>
    <scope>NUCLEOTIDE SEQUENCE [LARGE SCALE GENOMIC DNA]</scope>
    <source>
        <strain evidence="1">Dzin_1.0</strain>
    </source>
</reference>